<feature type="non-terminal residue" evidence="3">
    <location>
        <position position="116"/>
    </location>
</feature>
<gene>
    <name evidence="3" type="ORF">HAX54_034925</name>
</gene>
<feature type="transmembrane region" description="Helical" evidence="1">
    <location>
        <begin position="87"/>
        <end position="107"/>
    </location>
</feature>
<accession>A0ABS8VEN1</accession>
<protein>
    <recommendedName>
        <fullName evidence="2">Aminotransferase-like plant mobile domain-containing protein</fullName>
    </recommendedName>
</protein>
<sequence length="116" mass="13332">DLQDMSTQAWGVASLSYLYNSLCRASLSVSRDICGFLFLLQMWAWERIIPLQPLTRPIRGNQHVYDIPQTNLHEPGPVRVFLSMNDYCFRIIFLMANAIAGCSMVVYDHYIAPKDM</sequence>
<dbReference type="PANTHER" id="PTHR46033">
    <property type="entry name" value="PROTEIN MAIN-LIKE 2"/>
    <property type="match status" value="1"/>
</dbReference>
<evidence type="ECO:0000259" key="2">
    <source>
        <dbReference type="Pfam" id="PF10536"/>
    </source>
</evidence>
<keyword evidence="4" id="KW-1185">Reference proteome</keyword>
<dbReference type="InterPro" id="IPR019557">
    <property type="entry name" value="AminoTfrase-like_pln_mobile"/>
</dbReference>
<dbReference type="PANTHER" id="PTHR46033:SF8">
    <property type="entry name" value="PROTEIN MAINTENANCE OF MERISTEMS-LIKE"/>
    <property type="match status" value="1"/>
</dbReference>
<dbReference type="Proteomes" id="UP000823775">
    <property type="component" value="Unassembled WGS sequence"/>
</dbReference>
<dbReference type="EMBL" id="JACEIK010004531">
    <property type="protein sequence ID" value="MCD9645740.1"/>
    <property type="molecule type" value="Genomic_DNA"/>
</dbReference>
<evidence type="ECO:0000313" key="4">
    <source>
        <dbReference type="Proteomes" id="UP000823775"/>
    </source>
</evidence>
<organism evidence="3 4">
    <name type="scientific">Datura stramonium</name>
    <name type="common">Jimsonweed</name>
    <name type="synonym">Common thornapple</name>
    <dbReference type="NCBI Taxonomy" id="4076"/>
    <lineage>
        <taxon>Eukaryota</taxon>
        <taxon>Viridiplantae</taxon>
        <taxon>Streptophyta</taxon>
        <taxon>Embryophyta</taxon>
        <taxon>Tracheophyta</taxon>
        <taxon>Spermatophyta</taxon>
        <taxon>Magnoliopsida</taxon>
        <taxon>eudicotyledons</taxon>
        <taxon>Gunneridae</taxon>
        <taxon>Pentapetalae</taxon>
        <taxon>asterids</taxon>
        <taxon>lamiids</taxon>
        <taxon>Solanales</taxon>
        <taxon>Solanaceae</taxon>
        <taxon>Solanoideae</taxon>
        <taxon>Datureae</taxon>
        <taxon>Datura</taxon>
    </lineage>
</organism>
<reference evidence="3 4" key="1">
    <citation type="journal article" date="2021" name="BMC Genomics">
        <title>Datura genome reveals duplications of psychoactive alkaloid biosynthetic genes and high mutation rate following tissue culture.</title>
        <authorList>
            <person name="Rajewski A."/>
            <person name="Carter-House D."/>
            <person name="Stajich J."/>
            <person name="Litt A."/>
        </authorList>
    </citation>
    <scope>NUCLEOTIDE SEQUENCE [LARGE SCALE GENOMIC DNA]</scope>
    <source>
        <strain evidence="3">AR-01</strain>
    </source>
</reference>
<evidence type="ECO:0000256" key="1">
    <source>
        <dbReference type="SAM" id="Phobius"/>
    </source>
</evidence>
<keyword evidence="1" id="KW-0472">Membrane</keyword>
<comment type="caution">
    <text evidence="3">The sequence shown here is derived from an EMBL/GenBank/DDBJ whole genome shotgun (WGS) entry which is preliminary data.</text>
</comment>
<name>A0ABS8VEN1_DATST</name>
<dbReference type="Pfam" id="PF10536">
    <property type="entry name" value="PMD"/>
    <property type="match status" value="1"/>
</dbReference>
<dbReference type="InterPro" id="IPR044824">
    <property type="entry name" value="MAIN-like"/>
</dbReference>
<keyword evidence="1" id="KW-0812">Transmembrane</keyword>
<evidence type="ECO:0000313" key="3">
    <source>
        <dbReference type="EMBL" id="MCD9645740.1"/>
    </source>
</evidence>
<keyword evidence="1" id="KW-1133">Transmembrane helix</keyword>
<feature type="non-terminal residue" evidence="3">
    <location>
        <position position="1"/>
    </location>
</feature>
<feature type="domain" description="Aminotransferase-like plant mobile" evidence="2">
    <location>
        <begin position="1"/>
        <end position="57"/>
    </location>
</feature>
<proteinExistence type="predicted"/>